<dbReference type="Proteomes" id="UP000034562">
    <property type="component" value="Unassembled WGS sequence"/>
</dbReference>
<proteinExistence type="predicted"/>
<evidence type="ECO:0000313" key="3">
    <source>
        <dbReference type="Proteomes" id="UP000034562"/>
    </source>
</evidence>
<accession>A0A0G0VFC9</accession>
<comment type="caution">
    <text evidence="2">The sequence shown here is derived from an EMBL/GenBank/DDBJ whole genome shotgun (WGS) entry which is preliminary data.</text>
</comment>
<feature type="transmembrane region" description="Helical" evidence="1">
    <location>
        <begin position="590"/>
        <end position="614"/>
    </location>
</feature>
<feature type="transmembrane region" description="Helical" evidence="1">
    <location>
        <begin position="518"/>
        <end position="541"/>
    </location>
</feature>
<evidence type="ECO:0000256" key="1">
    <source>
        <dbReference type="SAM" id="Phobius"/>
    </source>
</evidence>
<sequence>MAKYLSLPKSLKETDESLIQSLITATEEIFKGDLFGENNRPLAEPYTTADGKYHWSTNKDLLLYITDLTLTEDIRAANTALYQALSRPSEQAGSVMPDKFLREEQEELRARSEAELEETQKSSQRAVETATERKIALQNERTKESEIAKEPAIKTQQGQAVDEAEEVQKKTEAGEPVISPEAVVEKQKILYQEQIVKEKAASTVLAGQTIYYKVNAPPVKETPEIKGLKEQAQADPKRFVEDTIKNFKSRAAGIAEFQKLTPEETDVVVKQAAITTQEVLSGNSPIIAARILRIVSDPEILNRITPNIQTQETLKNACSDLYDQKIAQFEIAKRFIDLPEIDGFTSVEDVVIEISDTEKPDFEEFDINQQIISPHINSLNEQNELLDTLKDIGGSKAEEIKSKLLLKVGAWLDGQIAKLPASSALAKFYNSELVQLGLSRFGIAEGATWVTAEGSWLGRAIVSSGYGNVAGFIQAKTGIDLGIKRVIGEIGKKAIEKAGGQTAGQAAGKAVAGLLPKLFTALGTLSSWATLGLSLLAGYVLGKIAEKIDWKKVKKFSIAVLGGAWATTYGKRIVKRVGRFFGRLLKDFAITVFNPLLIIILAFPVLVVITLFIINSGAYIVPPSGSSVEPGNPHIHCFSGRLQSKQDRIFPCLSHSFPTNTRCPRINLSSGTFYF</sequence>
<keyword evidence="1" id="KW-1133">Transmembrane helix</keyword>
<evidence type="ECO:0000313" key="2">
    <source>
        <dbReference type="EMBL" id="KKR70760.1"/>
    </source>
</evidence>
<dbReference type="AlphaFoldDB" id="A0A0G0VFC9"/>
<name>A0A0G0VFC9_9BACT</name>
<keyword evidence="1" id="KW-0812">Transmembrane</keyword>
<reference evidence="2 3" key="1">
    <citation type="journal article" date="2015" name="Nature">
        <title>rRNA introns, odd ribosomes, and small enigmatic genomes across a large radiation of phyla.</title>
        <authorList>
            <person name="Brown C.T."/>
            <person name="Hug L.A."/>
            <person name="Thomas B.C."/>
            <person name="Sharon I."/>
            <person name="Castelle C.J."/>
            <person name="Singh A."/>
            <person name="Wilkins M.J."/>
            <person name="Williams K.H."/>
            <person name="Banfield J.F."/>
        </authorList>
    </citation>
    <scope>NUCLEOTIDE SEQUENCE [LARGE SCALE GENOMIC DNA]</scope>
</reference>
<gene>
    <name evidence="2" type="ORF">UU12_C0017G0011</name>
</gene>
<dbReference type="STRING" id="1618563.UU12_C0017G0011"/>
<keyword evidence="1" id="KW-0472">Membrane</keyword>
<organism evidence="2 3">
    <name type="scientific">Candidatus Woesebacteria bacterium GW2011_GWA2_40_7b</name>
    <dbReference type="NCBI Taxonomy" id="1618563"/>
    <lineage>
        <taxon>Bacteria</taxon>
        <taxon>Candidatus Woeseibacteriota</taxon>
    </lineage>
</organism>
<dbReference type="EMBL" id="LBZK01000017">
    <property type="protein sequence ID" value="KKR70760.1"/>
    <property type="molecule type" value="Genomic_DNA"/>
</dbReference>
<protein>
    <submittedName>
        <fullName evidence="2">Uncharacterized protein</fullName>
    </submittedName>
</protein>